<keyword evidence="2" id="KW-1185">Reference proteome</keyword>
<dbReference type="InterPro" id="IPR016181">
    <property type="entry name" value="Acyl_CoA_acyltransferase"/>
</dbReference>
<sequence>MDSWQDTFQDWARAWAAVQDLESTAEGAAVLMGGRRVAVWPGEAAVPVDGAELVLVTEDAAGAVGYAQSLGLRTTDRALLLRAATEDLDLNPDLPADAYLADAPMENYDLVELALFDRPVGSGRLAMGAGLAVISRLAVDDGHEEQLARFEHAMVAGLGDEAFAHGADVIYLVAGEAQAQRFAAVDGWSQLAEVLTFAR</sequence>
<dbReference type="RefSeq" id="WP_209677893.1">
    <property type="nucleotide sequence ID" value="NZ_JAGIOI010000001.1"/>
</dbReference>
<protein>
    <recommendedName>
        <fullName evidence="3">GNAT family N-acetyltransferase</fullName>
    </recommendedName>
</protein>
<evidence type="ECO:0000313" key="2">
    <source>
        <dbReference type="Proteomes" id="UP000711614"/>
    </source>
</evidence>
<organism evidence="1 2">
    <name type="scientific">Arthrobacter stackebrandtii</name>
    <dbReference type="NCBI Taxonomy" id="272161"/>
    <lineage>
        <taxon>Bacteria</taxon>
        <taxon>Bacillati</taxon>
        <taxon>Actinomycetota</taxon>
        <taxon>Actinomycetes</taxon>
        <taxon>Micrococcales</taxon>
        <taxon>Micrococcaceae</taxon>
        <taxon>Arthrobacter</taxon>
    </lineage>
</organism>
<name>A0ABS4YTW9_9MICC</name>
<reference evidence="1 2" key="1">
    <citation type="submission" date="2021-03" db="EMBL/GenBank/DDBJ databases">
        <title>Sequencing the genomes of 1000 actinobacteria strains.</title>
        <authorList>
            <person name="Klenk H.-P."/>
        </authorList>
    </citation>
    <scope>NUCLEOTIDE SEQUENCE [LARGE SCALE GENOMIC DNA]</scope>
    <source>
        <strain evidence="1 2">DSM 16005</strain>
    </source>
</reference>
<evidence type="ECO:0000313" key="1">
    <source>
        <dbReference type="EMBL" id="MBP2412204.1"/>
    </source>
</evidence>
<gene>
    <name evidence="1" type="ORF">JOF48_001003</name>
</gene>
<dbReference type="EMBL" id="JAGIOI010000001">
    <property type="protein sequence ID" value="MBP2412204.1"/>
    <property type="molecule type" value="Genomic_DNA"/>
</dbReference>
<dbReference type="Proteomes" id="UP000711614">
    <property type="component" value="Unassembled WGS sequence"/>
</dbReference>
<evidence type="ECO:0008006" key="3">
    <source>
        <dbReference type="Google" id="ProtNLM"/>
    </source>
</evidence>
<dbReference type="SUPFAM" id="SSF55729">
    <property type="entry name" value="Acyl-CoA N-acyltransferases (Nat)"/>
    <property type="match status" value="1"/>
</dbReference>
<accession>A0ABS4YTW9</accession>
<comment type="caution">
    <text evidence="1">The sequence shown here is derived from an EMBL/GenBank/DDBJ whole genome shotgun (WGS) entry which is preliminary data.</text>
</comment>
<proteinExistence type="predicted"/>